<organism evidence="2 3">
    <name type="scientific">Equus asinus</name>
    <name type="common">Donkey</name>
    <name type="synonym">Equus africanus asinus</name>
    <dbReference type="NCBI Taxonomy" id="9793"/>
    <lineage>
        <taxon>Eukaryota</taxon>
        <taxon>Metazoa</taxon>
        <taxon>Chordata</taxon>
        <taxon>Craniata</taxon>
        <taxon>Vertebrata</taxon>
        <taxon>Euteleostomi</taxon>
        <taxon>Mammalia</taxon>
        <taxon>Eutheria</taxon>
        <taxon>Laurasiatheria</taxon>
        <taxon>Perissodactyla</taxon>
        <taxon>Equidae</taxon>
        <taxon>Equus</taxon>
    </lineage>
</organism>
<reference evidence="2" key="2">
    <citation type="submission" date="2025-05" db="UniProtKB">
        <authorList>
            <consortium name="Ensembl"/>
        </authorList>
    </citation>
    <scope>IDENTIFICATION</scope>
</reference>
<feature type="transmembrane region" description="Helical" evidence="1">
    <location>
        <begin position="86"/>
        <end position="110"/>
    </location>
</feature>
<dbReference type="Proteomes" id="UP000694387">
    <property type="component" value="Chromosome 21"/>
</dbReference>
<keyword evidence="1" id="KW-1133">Transmembrane helix</keyword>
<reference evidence="2 3" key="1">
    <citation type="journal article" date="2020" name="Nat. Commun.">
        <title>Donkey genomes provide new insights into domestication and selection for coat color.</title>
        <authorList>
            <person name="Wang"/>
            <person name="C."/>
            <person name="Li"/>
            <person name="H."/>
            <person name="Guo"/>
            <person name="Y."/>
            <person name="Huang"/>
            <person name="J."/>
            <person name="Sun"/>
            <person name="Y."/>
            <person name="Min"/>
            <person name="J."/>
            <person name="Wang"/>
            <person name="J."/>
            <person name="Fang"/>
            <person name="X."/>
            <person name="Zhao"/>
            <person name="Z."/>
            <person name="Wang"/>
            <person name="S."/>
            <person name="Zhang"/>
            <person name="Y."/>
            <person name="Liu"/>
            <person name="Q."/>
            <person name="Jiang"/>
            <person name="Q."/>
            <person name="Wang"/>
            <person name="X."/>
            <person name="Guo"/>
            <person name="Y."/>
            <person name="Yang"/>
            <person name="C."/>
            <person name="Wang"/>
            <person name="Y."/>
            <person name="Tian"/>
            <person name="F."/>
            <person name="Zhuang"/>
            <person name="G."/>
            <person name="Fan"/>
            <person name="Y."/>
            <person name="Gao"/>
            <person name="Q."/>
            <person name="Li"/>
            <person name="Y."/>
            <person name="Ju"/>
            <person name="Z."/>
            <person name="Li"/>
            <person name="J."/>
            <person name="Li"/>
            <person name="R."/>
            <person name="Hou"/>
            <person name="M."/>
            <person name="Yang"/>
            <person name="G."/>
            <person name="Liu"/>
            <person name="G."/>
            <person name="Liu"/>
            <person name="W."/>
            <person name="Guo"/>
            <person name="J."/>
            <person name="Pan"/>
            <person name="S."/>
            <person name="Fan"/>
            <person name="G."/>
            <person name="Zhang"/>
            <person name="W."/>
            <person name="Zhang"/>
            <person name="R."/>
            <person name="Yu"/>
            <person name="J."/>
            <person name="Zhang"/>
            <person name="X."/>
            <person name="Yin"/>
            <person name="Q."/>
            <person name="Ji"/>
            <person name="C."/>
            <person name="Jin"/>
            <person name="Y."/>
            <person name="Yue"/>
            <person name="G."/>
            <person name="Liu"/>
            <person name="M."/>
            <person name="Xu"/>
            <person name="J."/>
            <person name="Liu"/>
            <person name="S."/>
            <person name="Jordana"/>
            <person name="J."/>
            <person name="Noce"/>
            <person name="A."/>
            <person name="Amills"/>
            <person name="M."/>
            <person name="Wu"/>
            <person name="D.D."/>
            <person name="Li"/>
            <person name="S."/>
            <person name="Zhou"/>
            <person name="X. and Zhong"/>
            <person name="J."/>
        </authorList>
    </citation>
    <scope>NUCLEOTIDE SEQUENCE [LARGE SCALE GENOMIC DNA]</scope>
</reference>
<name>A0A9L0KGB5_EQUAS</name>
<keyword evidence="1" id="KW-0812">Transmembrane</keyword>
<keyword evidence="1" id="KW-0472">Membrane</keyword>
<evidence type="ECO:0000313" key="2">
    <source>
        <dbReference type="Ensembl" id="ENSEASP00005061702.1"/>
    </source>
</evidence>
<keyword evidence="3" id="KW-1185">Reference proteome</keyword>
<dbReference type="Ensembl" id="ENSEAST00005050789.1">
    <property type="protein sequence ID" value="ENSEASP00005061702.1"/>
    <property type="gene ID" value="ENSEASG00005034257.1"/>
</dbReference>
<feature type="transmembrane region" description="Helical" evidence="1">
    <location>
        <begin position="12"/>
        <end position="43"/>
    </location>
</feature>
<accession>A0A9L0KGB5</accession>
<protein>
    <submittedName>
        <fullName evidence="2">Uncharacterized protein</fullName>
    </submittedName>
</protein>
<evidence type="ECO:0000313" key="3">
    <source>
        <dbReference type="Proteomes" id="UP000694387"/>
    </source>
</evidence>
<proteinExistence type="predicted"/>
<dbReference type="AlphaFoldDB" id="A0A9L0KGB5"/>
<feature type="transmembrane region" description="Helical" evidence="1">
    <location>
        <begin position="55"/>
        <end position="74"/>
    </location>
</feature>
<sequence>MSIVAILMGGRPCLLVVLVGAPLMISDVEHLFMCLLAACLSYLEKCLLRSSAHVLIWLFIFLLLSCISSLYILEINPSLDIRFANIFSHLVGCLFILLVSFAVQLFSLIYSHLSIFSW</sequence>
<dbReference type="Ensembl" id="ENSEAST00005061456.1">
    <property type="protein sequence ID" value="ENSEASP00005056863.1"/>
    <property type="gene ID" value="ENSEASG00005034257.1"/>
</dbReference>
<evidence type="ECO:0000256" key="1">
    <source>
        <dbReference type="SAM" id="Phobius"/>
    </source>
</evidence>